<dbReference type="SUPFAM" id="SSF51556">
    <property type="entry name" value="Metallo-dependent hydrolases"/>
    <property type="match status" value="1"/>
</dbReference>
<evidence type="ECO:0000256" key="1">
    <source>
        <dbReference type="ARBA" id="ARBA00022801"/>
    </source>
</evidence>
<evidence type="ECO:0000313" key="3">
    <source>
        <dbReference type="Proteomes" id="UP001357485"/>
    </source>
</evidence>
<protein>
    <submittedName>
        <fullName evidence="2">N-acetyl-glucosamine-6-phosphate deacetylase</fullName>
        <ecNumber evidence="2">3.5.1.25</ecNumber>
    </submittedName>
</protein>
<dbReference type="PANTHER" id="PTHR11113:SF14">
    <property type="entry name" value="N-ACETYLGLUCOSAMINE-6-PHOSPHATE DEACETYLASE"/>
    <property type="match status" value="1"/>
</dbReference>
<dbReference type="GO" id="GO:0008448">
    <property type="term" value="F:N-acetylglucosamine-6-phosphate deacetylase activity"/>
    <property type="evidence" value="ECO:0007669"/>
    <property type="project" value="UniProtKB-EC"/>
</dbReference>
<dbReference type="PANTHER" id="PTHR11113">
    <property type="entry name" value="N-ACETYLGLUCOSAMINE-6-PHOSPHATE DEACETYLASE"/>
    <property type="match status" value="1"/>
</dbReference>
<reference evidence="2 3" key="1">
    <citation type="submission" date="2023-08" db="EMBL/GenBank/DDBJ databases">
        <title>Black Yeasts Isolated from many extreme environments.</title>
        <authorList>
            <person name="Coleine C."/>
            <person name="Stajich J.E."/>
            <person name="Selbmann L."/>
        </authorList>
    </citation>
    <scope>NUCLEOTIDE SEQUENCE [LARGE SCALE GENOMIC DNA]</scope>
    <source>
        <strain evidence="2 3">CCFEE 536</strain>
    </source>
</reference>
<dbReference type="Proteomes" id="UP001357485">
    <property type="component" value="Unassembled WGS sequence"/>
</dbReference>
<dbReference type="InterPro" id="IPR011059">
    <property type="entry name" value="Metal-dep_hydrolase_composite"/>
</dbReference>
<comment type="caution">
    <text evidence="2">The sequence shown here is derived from an EMBL/GenBank/DDBJ whole genome shotgun (WGS) entry which is preliminary data.</text>
</comment>
<dbReference type="InterPro" id="IPR032466">
    <property type="entry name" value="Metal_Hydrolase"/>
</dbReference>
<dbReference type="EMBL" id="JAVRRA010018273">
    <property type="protein sequence ID" value="KAK5188935.1"/>
    <property type="molecule type" value="Genomic_DNA"/>
</dbReference>
<feature type="non-terminal residue" evidence="2">
    <location>
        <position position="123"/>
    </location>
</feature>
<accession>A0ABR0LKL2</accession>
<keyword evidence="3" id="KW-1185">Reference proteome</keyword>
<keyword evidence="1 2" id="KW-0378">Hydrolase</keyword>
<evidence type="ECO:0000313" key="2">
    <source>
        <dbReference type="EMBL" id="KAK5188935.1"/>
    </source>
</evidence>
<dbReference type="SUPFAM" id="SSF51338">
    <property type="entry name" value="Composite domain of metallo-dependent hydrolases"/>
    <property type="match status" value="1"/>
</dbReference>
<organism evidence="2 3">
    <name type="scientific">Cryomyces antarcticus</name>
    <dbReference type="NCBI Taxonomy" id="329879"/>
    <lineage>
        <taxon>Eukaryota</taxon>
        <taxon>Fungi</taxon>
        <taxon>Dikarya</taxon>
        <taxon>Ascomycota</taxon>
        <taxon>Pezizomycotina</taxon>
        <taxon>Dothideomycetes</taxon>
        <taxon>Dothideomycetes incertae sedis</taxon>
        <taxon>Cryomyces</taxon>
    </lineage>
</organism>
<dbReference type="EC" id="3.5.1.25" evidence="2"/>
<proteinExistence type="predicted"/>
<dbReference type="Gene3D" id="3.20.20.140">
    <property type="entry name" value="Metal-dependent hydrolases"/>
    <property type="match status" value="1"/>
</dbReference>
<gene>
    <name evidence="2" type="primary">NAG2</name>
    <name evidence="2" type="ORF">LTR16_008105</name>
</gene>
<sequence>MPSAASPERPQSGITKFTNCRLVRGDSLVYQDLWISAVTGKILRSQEAFYEHQAVPDRVLDLGNRIISPGFIDVQLNGAFGFDFSVVTDNVTTYAKGLKRLNRSLVKTGVTSYLPTLTSQKPE</sequence>
<name>A0ABR0LKL2_9PEZI</name>